<evidence type="ECO:0000313" key="2">
    <source>
        <dbReference type="EMBL" id="TFV75297.1"/>
    </source>
</evidence>
<accession>A0A4Y9P6Q9</accession>
<comment type="caution">
    <text evidence="2">The sequence shown here is derived from an EMBL/GenBank/DDBJ whole genome shotgun (WGS) entry which is preliminary data.</text>
</comment>
<evidence type="ECO:0000313" key="3">
    <source>
        <dbReference type="Proteomes" id="UP000297700"/>
    </source>
</evidence>
<dbReference type="EMBL" id="SPQS01000008">
    <property type="protein sequence ID" value="TFV75297.1"/>
    <property type="molecule type" value="Genomic_DNA"/>
</dbReference>
<protein>
    <submittedName>
        <fullName evidence="2">Uncharacterized protein</fullName>
    </submittedName>
</protein>
<dbReference type="RefSeq" id="WP_135164438.1">
    <property type="nucleotide sequence ID" value="NZ_SPQS01000008.1"/>
</dbReference>
<organism evidence="2 3">
    <name type="scientific">Bradyrhizobium frederickii</name>
    <dbReference type="NCBI Taxonomy" id="2560054"/>
    <lineage>
        <taxon>Bacteria</taxon>
        <taxon>Pseudomonadati</taxon>
        <taxon>Pseudomonadota</taxon>
        <taxon>Alphaproteobacteria</taxon>
        <taxon>Hyphomicrobiales</taxon>
        <taxon>Nitrobacteraceae</taxon>
        <taxon>Bradyrhizobium</taxon>
    </lineage>
</organism>
<evidence type="ECO:0000256" key="1">
    <source>
        <dbReference type="SAM" id="MobiDB-lite"/>
    </source>
</evidence>
<dbReference type="Proteomes" id="UP000297700">
    <property type="component" value="Unassembled WGS sequence"/>
</dbReference>
<feature type="compositionally biased region" description="Basic and acidic residues" evidence="1">
    <location>
        <begin position="10"/>
        <end position="21"/>
    </location>
</feature>
<name>A0A4Y9P6Q9_9BRAD</name>
<proteinExistence type="predicted"/>
<feature type="region of interest" description="Disordered" evidence="1">
    <location>
        <begin position="1"/>
        <end position="21"/>
    </location>
</feature>
<dbReference type="AlphaFoldDB" id="A0A4Y9P6Q9"/>
<gene>
    <name evidence="2" type="ORF">E4K64_16470</name>
</gene>
<reference evidence="2 3" key="1">
    <citation type="submission" date="2019-03" db="EMBL/GenBank/DDBJ databases">
        <title>Bradyrhizobium strains diversity.</title>
        <authorList>
            <person name="Urquiaga M.C.O."/>
            <person name="Hungria M."/>
            <person name="Delamuta J.R.M."/>
            <person name="Klepa M.S."/>
        </authorList>
    </citation>
    <scope>NUCLEOTIDE SEQUENCE [LARGE SCALE GENOMIC DNA]</scope>
    <source>
        <strain evidence="2 3">CNPSo 3426</strain>
    </source>
</reference>
<sequence length="93" mass="10949">MGRPPSKFVSDPRHAGEKSRKREDYFTRAELVALEQSWLLGNPQAGKEAFYRWYAETYFGIAPEKIGRAEMERVRQLFRDAKVRARDEGWLKD</sequence>